<evidence type="ECO:0000313" key="2">
    <source>
        <dbReference type="Proteomes" id="UP000244335"/>
    </source>
</evidence>
<gene>
    <name evidence="1" type="ORF">DC430_08505</name>
</gene>
<proteinExistence type="predicted"/>
<dbReference type="SUPFAM" id="SSF51445">
    <property type="entry name" value="(Trans)glycosidases"/>
    <property type="match status" value="1"/>
</dbReference>
<dbReference type="AlphaFoldDB" id="A0AA92C4G6"/>
<protein>
    <submittedName>
        <fullName evidence="1">Glycoside hydrolase</fullName>
    </submittedName>
</protein>
<keyword evidence="1" id="KW-0378">Hydrolase</keyword>
<dbReference type="GO" id="GO:0016787">
    <property type="term" value="F:hydrolase activity"/>
    <property type="evidence" value="ECO:0007669"/>
    <property type="project" value="UniProtKB-KW"/>
</dbReference>
<evidence type="ECO:0000313" key="1">
    <source>
        <dbReference type="EMBL" id="PVE55242.1"/>
    </source>
</evidence>
<reference evidence="1 2" key="1">
    <citation type="submission" date="2018-04" db="EMBL/GenBank/DDBJ databases">
        <authorList>
            <person name="Hagen T."/>
        </authorList>
    </citation>
    <scope>NUCLEOTIDE SEQUENCE [LARGE SCALE GENOMIC DNA]</scope>
    <source>
        <strain evidence="1 2">TPD7009</strain>
    </source>
</reference>
<dbReference type="Proteomes" id="UP000244335">
    <property type="component" value="Unassembled WGS sequence"/>
</dbReference>
<dbReference type="EMBL" id="QDFR01000002">
    <property type="protein sequence ID" value="PVE55242.1"/>
    <property type="molecule type" value="Genomic_DNA"/>
</dbReference>
<name>A0AA92C4G6_RHIRH</name>
<organism evidence="1 2">
    <name type="scientific">Rhizobium rhizogenes</name>
    <name type="common">Agrobacterium rhizogenes</name>
    <dbReference type="NCBI Taxonomy" id="359"/>
    <lineage>
        <taxon>Bacteria</taxon>
        <taxon>Pseudomonadati</taxon>
        <taxon>Pseudomonadota</taxon>
        <taxon>Alphaproteobacteria</taxon>
        <taxon>Hyphomicrobiales</taxon>
        <taxon>Rhizobiaceae</taxon>
        <taxon>Rhizobium/Agrobacterium group</taxon>
        <taxon>Rhizobium</taxon>
    </lineage>
</organism>
<sequence length="721" mass="79556">MKKALLWILAVSFALIRPVYAEEWLPVREKSLEVQAGSPLDFSGILPETKIDENTRVIVTPAGKLAIANDAAKPQRLLCASLALSPASGGFPDHDAADRYALQLKRHGYNIARFHYVDAALMADRAKDFDFDPQVLDRVHYFMAALKRNGIYWIMDGLSSTRGAYGGYEDRWDLKGDLKVDAQITDAGFDHWLKFQQAFLGKVNPYTGIAPVRDPALVAIVPFNENGLEFDSMVQEGVRGSVFQKQLQPLFNDWLLKKYGSDDALKQKWGWWTKEGSLEDRSVALPTNRSERSERMRDLQSFFIDVEQNATRRMTKALRDLGFRGIVLPYNNWPTIQTGISRSIQDAVAMNTYHDWVGSYEPGTSIEGKSSLEDGLRYLRTVGAARRLGRPFVITEYDHLFWNPYRYEAGLAAPAFAALQGWDVLCRHAHGPIVLAYGEDFRFKKQILPYAIALDPVARAGETLAALVFRRGDAKSTSLDIPFLVDGQKGLPQGVNEMEPELLTRLGLVGAIGLQSVTDAKLGVVAVAPQREGETPMAIMAKLKDAGRVDPSAPADLDTGKVVSQTGELQLDAEAKALALRTPMTQALAFDKVGDGVELGAFSVKQADGRGLLSLSSLDGVPLKDSKRQLLILASDARNSGMRFRDADQRVIDDFGHLPVLIRRMEVGLRFDTSGTFKVSPVGLDGRVRAPVATVKSGNIVRLSNDTPGGPTTYFLVERTQ</sequence>
<dbReference type="RefSeq" id="WP_116492930.1">
    <property type="nucleotide sequence ID" value="NZ_QDFR01000002.1"/>
</dbReference>
<dbReference type="Gene3D" id="3.20.20.80">
    <property type="entry name" value="Glycosidases"/>
    <property type="match status" value="1"/>
</dbReference>
<dbReference type="InterPro" id="IPR017853">
    <property type="entry name" value="GH"/>
</dbReference>
<comment type="caution">
    <text evidence="1">The sequence shown here is derived from an EMBL/GenBank/DDBJ whole genome shotgun (WGS) entry which is preliminary data.</text>
</comment>
<accession>A0AA92C4G6</accession>